<evidence type="ECO:0000256" key="12">
    <source>
        <dbReference type="ARBA" id="ARBA00022989"/>
    </source>
</evidence>
<reference evidence="18 19" key="1">
    <citation type="submission" date="2011-06" db="EMBL/GenBank/DDBJ databases">
        <title>Genomic sequence of Methylobacter tundripaludum SV96.</title>
        <authorList>
            <consortium name="US DOE Joint Genome Institute"/>
            <person name="Lucas S."/>
            <person name="Han J."/>
            <person name="Lapidus A."/>
            <person name="Cheng J.-F."/>
            <person name="Goodwin L."/>
            <person name="Pitluck S."/>
            <person name="Held B."/>
            <person name="Detter J.C."/>
            <person name="Han C."/>
            <person name="Tapia R."/>
            <person name="Land M."/>
            <person name="Hauser L."/>
            <person name="Kyrpides N."/>
            <person name="Ivanova N."/>
            <person name="Ovchinnikova G."/>
            <person name="Pagani I."/>
            <person name="Klotz M.G."/>
            <person name="Dispirito A.A."/>
            <person name="Murrell J.C."/>
            <person name="Dunfield P."/>
            <person name="Kalyuzhnaya M.G."/>
            <person name="Svenning M."/>
            <person name="Trotsenko Y.A."/>
            <person name="Stein L.Y."/>
            <person name="Woyke T."/>
        </authorList>
    </citation>
    <scope>NUCLEOTIDE SEQUENCE [LARGE SCALE GENOMIC DNA]</scope>
    <source>
        <strain evidence="19">ATCC BAA-1195 / DSM 17260 / SV96</strain>
    </source>
</reference>
<gene>
    <name evidence="18" type="ORF">Mettu_1427</name>
</gene>
<dbReference type="PANTHER" id="PTHR45436:SF15">
    <property type="entry name" value="SENSOR HISTIDINE KINASE CUSS"/>
    <property type="match status" value="1"/>
</dbReference>
<dbReference type="Proteomes" id="UP000004664">
    <property type="component" value="Unassembled WGS sequence"/>
</dbReference>
<comment type="subcellular location">
    <subcellularLocation>
        <location evidence="3 15">Cell inner membrane</location>
    </subcellularLocation>
    <subcellularLocation>
        <location evidence="2">Membrane</location>
        <topology evidence="2">Multi-pass membrane protein</topology>
    </subcellularLocation>
</comment>
<dbReference type="InterPro" id="IPR036097">
    <property type="entry name" value="HisK_dim/P_sf"/>
</dbReference>
<dbReference type="CDD" id="cd06225">
    <property type="entry name" value="HAMP"/>
    <property type="match status" value="1"/>
</dbReference>
<keyword evidence="8 15" id="KW-0812">Transmembrane</keyword>
<evidence type="ECO:0000256" key="9">
    <source>
        <dbReference type="ARBA" id="ARBA00022741"/>
    </source>
</evidence>
<keyword evidence="6" id="KW-0597">Phosphoprotein</keyword>
<dbReference type="InterPro" id="IPR003660">
    <property type="entry name" value="HAMP_dom"/>
</dbReference>
<evidence type="ECO:0000259" key="16">
    <source>
        <dbReference type="PROSITE" id="PS50109"/>
    </source>
</evidence>
<dbReference type="PROSITE" id="PS50109">
    <property type="entry name" value="HIS_KIN"/>
    <property type="match status" value="1"/>
</dbReference>
<evidence type="ECO:0000256" key="10">
    <source>
        <dbReference type="ARBA" id="ARBA00022777"/>
    </source>
</evidence>
<evidence type="ECO:0000256" key="1">
    <source>
        <dbReference type="ARBA" id="ARBA00000085"/>
    </source>
</evidence>
<dbReference type="Gene3D" id="1.10.287.130">
    <property type="match status" value="1"/>
</dbReference>
<evidence type="ECO:0000256" key="14">
    <source>
        <dbReference type="ARBA" id="ARBA00023136"/>
    </source>
</evidence>
<dbReference type="GO" id="GO:0005524">
    <property type="term" value="F:ATP binding"/>
    <property type="evidence" value="ECO:0007669"/>
    <property type="project" value="UniProtKB-KW"/>
</dbReference>
<keyword evidence="9 15" id="KW-0547">Nucleotide-binding</keyword>
<keyword evidence="11 15" id="KW-0067">ATP-binding</keyword>
<evidence type="ECO:0000256" key="7">
    <source>
        <dbReference type="ARBA" id="ARBA00022679"/>
    </source>
</evidence>
<feature type="domain" description="HAMP" evidence="17">
    <location>
        <begin position="186"/>
        <end position="239"/>
    </location>
</feature>
<keyword evidence="7 15" id="KW-0808">Transferase</keyword>
<dbReference type="PROSITE" id="PS50885">
    <property type="entry name" value="HAMP"/>
    <property type="match status" value="1"/>
</dbReference>
<dbReference type="FunFam" id="3.30.565.10:FF:000006">
    <property type="entry name" value="Sensor histidine kinase WalK"/>
    <property type="match status" value="1"/>
</dbReference>
<keyword evidence="10 15" id="KW-0418">Kinase</keyword>
<dbReference type="SMART" id="SM00388">
    <property type="entry name" value="HisKA"/>
    <property type="match status" value="1"/>
</dbReference>
<dbReference type="Gene3D" id="3.30.565.10">
    <property type="entry name" value="Histidine kinase-like ATPase, C-terminal domain"/>
    <property type="match status" value="1"/>
</dbReference>
<keyword evidence="14 15" id="KW-0472">Membrane</keyword>
<evidence type="ECO:0000256" key="11">
    <source>
        <dbReference type="ARBA" id="ARBA00022840"/>
    </source>
</evidence>
<name>G3ITU1_METTV</name>
<dbReference type="RefSeq" id="WP_006890582.1">
    <property type="nucleotide sequence ID" value="NZ_JH109152.1"/>
</dbReference>
<evidence type="ECO:0000256" key="5">
    <source>
        <dbReference type="ARBA" id="ARBA00022519"/>
    </source>
</evidence>
<dbReference type="SMART" id="SM00387">
    <property type="entry name" value="HATPase_c"/>
    <property type="match status" value="1"/>
</dbReference>
<keyword evidence="5 15" id="KW-0997">Cell inner membrane</keyword>
<keyword evidence="4 15" id="KW-1003">Cell membrane</keyword>
<feature type="transmembrane region" description="Helical" evidence="15">
    <location>
        <begin position="12"/>
        <end position="34"/>
    </location>
</feature>
<dbReference type="OrthoDB" id="5561773at2"/>
<dbReference type="PRINTS" id="PR00344">
    <property type="entry name" value="BCTRLSENSOR"/>
</dbReference>
<dbReference type="STRING" id="697282.Mettu_1427"/>
<evidence type="ECO:0000313" key="18">
    <source>
        <dbReference type="EMBL" id="EGW22612.1"/>
    </source>
</evidence>
<evidence type="ECO:0000256" key="6">
    <source>
        <dbReference type="ARBA" id="ARBA00022553"/>
    </source>
</evidence>
<dbReference type="NCBIfam" id="TIGR01386">
    <property type="entry name" value="cztS_silS_copS"/>
    <property type="match status" value="1"/>
</dbReference>
<dbReference type="AlphaFoldDB" id="G3ITU1"/>
<dbReference type="EMBL" id="JH109152">
    <property type="protein sequence ID" value="EGW22612.1"/>
    <property type="molecule type" value="Genomic_DNA"/>
</dbReference>
<dbReference type="EC" id="2.7.13.3" evidence="15"/>
<dbReference type="PANTHER" id="PTHR45436">
    <property type="entry name" value="SENSOR HISTIDINE KINASE YKOH"/>
    <property type="match status" value="1"/>
</dbReference>
<dbReference type="SUPFAM" id="SSF55874">
    <property type="entry name" value="ATPase domain of HSP90 chaperone/DNA topoisomerase II/histidine kinase"/>
    <property type="match status" value="1"/>
</dbReference>
<dbReference type="CDD" id="cd00082">
    <property type="entry name" value="HisKA"/>
    <property type="match status" value="1"/>
</dbReference>
<dbReference type="HOGENOM" id="CLU_000445_89_6_6"/>
<dbReference type="SUPFAM" id="SSF47384">
    <property type="entry name" value="Homodimeric domain of signal transducing histidine kinase"/>
    <property type="match status" value="1"/>
</dbReference>
<comment type="catalytic activity">
    <reaction evidence="1 15">
        <text>ATP + protein L-histidine = ADP + protein N-phospho-L-histidine.</text>
        <dbReference type="EC" id="2.7.13.3"/>
    </reaction>
</comment>
<comment type="function">
    <text evidence="15">Member of a two-component regulatory system.</text>
</comment>
<evidence type="ECO:0000313" key="19">
    <source>
        <dbReference type="Proteomes" id="UP000004664"/>
    </source>
</evidence>
<keyword evidence="19" id="KW-1185">Reference proteome</keyword>
<dbReference type="InterPro" id="IPR006290">
    <property type="entry name" value="CztS_silS_copS"/>
</dbReference>
<dbReference type="InterPro" id="IPR005467">
    <property type="entry name" value="His_kinase_dom"/>
</dbReference>
<keyword evidence="12 15" id="KW-1133">Transmembrane helix</keyword>
<evidence type="ECO:0000256" key="3">
    <source>
        <dbReference type="ARBA" id="ARBA00004533"/>
    </source>
</evidence>
<dbReference type="InterPro" id="IPR003661">
    <property type="entry name" value="HisK_dim/P_dom"/>
</dbReference>
<evidence type="ECO:0000256" key="15">
    <source>
        <dbReference type="RuleBase" id="RU364088"/>
    </source>
</evidence>
<dbReference type="InterPro" id="IPR003594">
    <property type="entry name" value="HATPase_dom"/>
</dbReference>
<proteinExistence type="predicted"/>
<dbReference type="eggNOG" id="COG2205">
    <property type="taxonomic scope" value="Bacteria"/>
</dbReference>
<evidence type="ECO:0000256" key="8">
    <source>
        <dbReference type="ARBA" id="ARBA00022692"/>
    </source>
</evidence>
<dbReference type="Pfam" id="PF00512">
    <property type="entry name" value="HisKA"/>
    <property type="match status" value="1"/>
</dbReference>
<feature type="transmembrane region" description="Helical" evidence="15">
    <location>
        <begin position="166"/>
        <end position="185"/>
    </location>
</feature>
<dbReference type="GO" id="GO:0000155">
    <property type="term" value="F:phosphorelay sensor kinase activity"/>
    <property type="evidence" value="ECO:0007669"/>
    <property type="project" value="InterPro"/>
</dbReference>
<organism evidence="18 19">
    <name type="scientific">Methylobacter tundripaludum (strain ATCC BAA-1195 / DSM 17260 / SV96)</name>
    <dbReference type="NCBI Taxonomy" id="697282"/>
    <lineage>
        <taxon>Bacteria</taxon>
        <taxon>Pseudomonadati</taxon>
        <taxon>Pseudomonadota</taxon>
        <taxon>Gammaproteobacteria</taxon>
        <taxon>Methylococcales</taxon>
        <taxon>Methylococcaceae</taxon>
        <taxon>Methylobacter</taxon>
    </lineage>
</organism>
<keyword evidence="13 15" id="KW-0902">Two-component regulatory system</keyword>
<dbReference type="GO" id="GO:0005886">
    <property type="term" value="C:plasma membrane"/>
    <property type="evidence" value="ECO:0007669"/>
    <property type="project" value="UniProtKB-SubCell"/>
</dbReference>
<dbReference type="InterPro" id="IPR036890">
    <property type="entry name" value="HATPase_C_sf"/>
</dbReference>
<protein>
    <recommendedName>
        <fullName evidence="15">Sensor protein</fullName>
        <ecNumber evidence="15">2.7.13.3</ecNumber>
    </recommendedName>
</protein>
<evidence type="ECO:0000259" key="17">
    <source>
        <dbReference type="PROSITE" id="PS50885"/>
    </source>
</evidence>
<dbReference type="InterPro" id="IPR004358">
    <property type="entry name" value="Sig_transdc_His_kin-like_C"/>
</dbReference>
<evidence type="ECO:0000256" key="4">
    <source>
        <dbReference type="ARBA" id="ARBA00022475"/>
    </source>
</evidence>
<evidence type="ECO:0000256" key="13">
    <source>
        <dbReference type="ARBA" id="ARBA00023012"/>
    </source>
</evidence>
<dbReference type="Gene3D" id="6.10.340.10">
    <property type="match status" value="1"/>
</dbReference>
<accession>G3ITU1</accession>
<dbReference type="CDD" id="cd00075">
    <property type="entry name" value="HATPase"/>
    <property type="match status" value="1"/>
</dbReference>
<dbReference type="InterPro" id="IPR050428">
    <property type="entry name" value="TCS_sensor_his_kinase"/>
</dbReference>
<evidence type="ECO:0000256" key="2">
    <source>
        <dbReference type="ARBA" id="ARBA00004141"/>
    </source>
</evidence>
<dbReference type="Pfam" id="PF00672">
    <property type="entry name" value="HAMP"/>
    <property type="match status" value="1"/>
</dbReference>
<dbReference type="Pfam" id="PF02518">
    <property type="entry name" value="HATPase_c"/>
    <property type="match status" value="1"/>
</dbReference>
<sequence length="463" mass="50590">MSLNSAKPWSITARLTLLYIVSASVILLAIGWYLHQTLAETLAQDNRQFLLKEIQLLRTVLLEQPPNLERLADEQSEGMDLPAGRYYSRILDESGHSLSETPGMETLPTATQFPVVTENAVAQKIADGRTLMLMTARSKSPSQQTIQIALDISHEAALLAKYRRNLIGALFFGLLFSTLTAIFVARRGLSPVAEMTRHIEGISAAQLDEQLDPAATPRELSNLAAAFNAMLLRLSKSFAQLNQFSADLAHELRTPINNLMGETEVALSRPRNADEYREILESNLEEYGRLSRTVGILLFLARAENTGIPLRTTCLDGRAELEAVCSYHEALAEEKGVRLICCQGQGVLYADAQLFKRVLSNLLLNALQHTPHGGEIRLSLYSAGDGSASVSVQDTGCGIAAEHLPKLFDRFYRVDPARSAEGTGLGLAIVKSIMDLHGGSVVINSEPNQGTVVTLHFTAKQKG</sequence>
<feature type="domain" description="Histidine kinase" evidence="16">
    <location>
        <begin position="247"/>
        <end position="461"/>
    </location>
</feature>
<dbReference type="SMART" id="SM00304">
    <property type="entry name" value="HAMP"/>
    <property type="match status" value="1"/>
</dbReference>